<protein>
    <submittedName>
        <fullName evidence="2">Uncharacterized protein</fullName>
    </submittedName>
</protein>
<gene>
    <name evidence="2" type="ORF">PCOL08062_LOCUS3702</name>
</gene>
<feature type="compositionally biased region" description="Basic and acidic residues" evidence="1">
    <location>
        <begin position="31"/>
        <end position="46"/>
    </location>
</feature>
<sequence>MAQPDKKGGEKEWGLLKRILLSTELEYASGNEHRATKHQPDGERTLPHLGSFTDFGTLGTSPPGGDATPVPDSGNGSPSAGSPSKADKAFMTGLGESPYSGASIIPFLYDRMSPPKGGDSISKMDDPHRGNVHHKEWDPNTNQNLKLKGASRFDRPDGGKENGKGIWEMIDNASRPINK</sequence>
<proteinExistence type="predicted"/>
<feature type="compositionally biased region" description="Basic and acidic residues" evidence="1">
    <location>
        <begin position="151"/>
        <end position="163"/>
    </location>
</feature>
<feature type="region of interest" description="Disordered" evidence="1">
    <location>
        <begin position="30"/>
        <end position="98"/>
    </location>
</feature>
<feature type="region of interest" description="Disordered" evidence="1">
    <location>
        <begin position="115"/>
        <end position="165"/>
    </location>
</feature>
<feature type="compositionally biased region" description="Low complexity" evidence="1">
    <location>
        <begin position="71"/>
        <end position="84"/>
    </location>
</feature>
<organism evidence="2">
    <name type="scientific">Prasinoderma coloniale</name>
    <dbReference type="NCBI Taxonomy" id="156133"/>
    <lineage>
        <taxon>Eukaryota</taxon>
        <taxon>Viridiplantae</taxon>
        <taxon>Prasinodermophyta</taxon>
        <taxon>Prasinodermophyceae</taxon>
        <taxon>Prasinodermales</taxon>
        <taxon>Prasinodermaceae</taxon>
        <taxon>Prasinoderma</taxon>
    </lineage>
</organism>
<evidence type="ECO:0000256" key="1">
    <source>
        <dbReference type="SAM" id="MobiDB-lite"/>
    </source>
</evidence>
<dbReference type="AlphaFoldDB" id="A0A7R9XXR6"/>
<reference evidence="2" key="1">
    <citation type="submission" date="2021-01" db="EMBL/GenBank/DDBJ databases">
        <authorList>
            <person name="Corre E."/>
            <person name="Pelletier E."/>
            <person name="Niang G."/>
            <person name="Scheremetjew M."/>
            <person name="Finn R."/>
            <person name="Kale V."/>
            <person name="Holt S."/>
            <person name="Cochrane G."/>
            <person name="Meng A."/>
            <person name="Brown T."/>
            <person name="Cohen L."/>
        </authorList>
    </citation>
    <scope>NUCLEOTIDE SEQUENCE</scope>
    <source>
        <strain evidence="2">CCMP1413</strain>
    </source>
</reference>
<evidence type="ECO:0000313" key="2">
    <source>
        <dbReference type="EMBL" id="CAD8234682.1"/>
    </source>
</evidence>
<dbReference type="EMBL" id="HBDZ01004841">
    <property type="protein sequence ID" value="CAD8234682.1"/>
    <property type="molecule type" value="Transcribed_RNA"/>
</dbReference>
<name>A0A7R9XXR6_9VIRI</name>
<accession>A0A7R9XXR6</accession>
<feature type="compositionally biased region" description="Basic and acidic residues" evidence="1">
    <location>
        <begin position="122"/>
        <end position="138"/>
    </location>
</feature>